<sequence length="853" mass="88589">GQPTLSVIGSSLDAIVGVEATSGGRGTLTCDWASRSVRLPSNSGNFVISKHAAPVLRQLRRRDRARHRTLLTPITMTSSPLRPGASMEEELDYYKKQYEQLETDLADFQSSSKDLEEQLERDIETAERNEHKLKEQVEKLNYEVEEWKQKHKQAKTEANSAQNALQKEVTALREGRRQLELRLRDIEVVNDDYERQARNTESSLEDMESKYNVTIERGVMLEEEVKVGEKEREELRIEAQRLRDELGELKVENEITQEKLRKADRVIEKLRQRKPSPPLAVKELRPSQQRPRSPTASEASGVTPASPTASTPPPKSDSMTEASTPPSPPLSDAPAHANGVKSEGKPNLLHKLRGSAQTPDLSATPKPYFPSSSAASRHAPSPAVRKPTRHSRAPSSVTVSSTGTQSATSDPYRSSTSMRPPPSSTRTRLTSTRPSTGSTTSSTPTAAGGAESTTSSTTGAGSGNALPRSDSLHQIKALRGRMQKIEERVHSARSKLPAPQPGTTPAGSMIAPGGGLARTPTKLRGSPAHRMSPSHYQRGSTPTGGSGGGGGGSPSAASQPGGAGLPGSVTLRKSSRMMTPRGSSGIGGAAGAGGGSNGNSRTGSPAAGGHGGGGGGGGGDSFAKRIASGEKLMTAEHHRKISGSGIKRKDGASWAGGKRLSYGLLPRPGGGGIGGPGGGGGYRSPSSSLARPISRTEVGNGSTAAGGRNGTGAGPAAGAAEGRRPASRSSLGLSMSYSQQQQQRPGSRQSGVGGGVDSRPTSRAGGGGRQSMSNTSSSSRPSSSHRPRSSMGGSAATPGSFSSTGGLGTYATVHGTPRGAAAGGGGGHKASASLADIRRRAVAEEQEEVGETY</sequence>
<feature type="compositionally biased region" description="Low complexity" evidence="7">
    <location>
        <begin position="370"/>
        <end position="383"/>
    </location>
</feature>
<feature type="domain" description="NUDE" evidence="8">
    <location>
        <begin position="203"/>
        <end position="396"/>
    </location>
</feature>
<dbReference type="GO" id="GO:0005874">
    <property type="term" value="C:microtubule"/>
    <property type="evidence" value="ECO:0007669"/>
    <property type="project" value="UniProtKB-KW"/>
</dbReference>
<dbReference type="EMBL" id="QWIJ01000350">
    <property type="protein sequence ID" value="RMX83445.1"/>
    <property type="molecule type" value="Genomic_DNA"/>
</dbReference>
<protein>
    <recommendedName>
        <fullName evidence="8">NUDE domain-containing protein</fullName>
    </recommendedName>
</protein>
<evidence type="ECO:0000256" key="1">
    <source>
        <dbReference type="ARBA" id="ARBA00004245"/>
    </source>
</evidence>
<gene>
    <name evidence="9" type="ORF">D0869_05296</name>
</gene>
<organism evidence="9 10">
    <name type="scientific">Hortaea werneckii</name>
    <name type="common">Black yeast</name>
    <name type="synonym">Cladosporium werneckii</name>
    <dbReference type="NCBI Taxonomy" id="91943"/>
    <lineage>
        <taxon>Eukaryota</taxon>
        <taxon>Fungi</taxon>
        <taxon>Dikarya</taxon>
        <taxon>Ascomycota</taxon>
        <taxon>Pezizomycotina</taxon>
        <taxon>Dothideomycetes</taxon>
        <taxon>Dothideomycetidae</taxon>
        <taxon>Mycosphaerellales</taxon>
        <taxon>Teratosphaeriaceae</taxon>
        <taxon>Hortaea</taxon>
    </lineage>
</organism>
<evidence type="ECO:0000256" key="5">
    <source>
        <dbReference type="ARBA" id="ARBA00023054"/>
    </source>
</evidence>
<dbReference type="VEuPathDB" id="FungiDB:BTJ68_04480"/>
<feature type="compositionally biased region" description="Basic and acidic residues" evidence="7">
    <location>
        <begin position="243"/>
        <end position="270"/>
    </location>
</feature>
<dbReference type="Pfam" id="PF04880">
    <property type="entry name" value="NUDE_C"/>
    <property type="match status" value="1"/>
</dbReference>
<evidence type="ECO:0000256" key="6">
    <source>
        <dbReference type="ARBA" id="ARBA00023212"/>
    </source>
</evidence>
<dbReference type="InterPro" id="IPR006964">
    <property type="entry name" value="NUDE_dom"/>
</dbReference>
<feature type="compositionally biased region" description="Gly residues" evidence="7">
    <location>
        <begin position="584"/>
        <end position="597"/>
    </location>
</feature>
<dbReference type="GO" id="GO:0008017">
    <property type="term" value="F:microtubule binding"/>
    <property type="evidence" value="ECO:0007669"/>
    <property type="project" value="InterPro"/>
</dbReference>
<feature type="compositionally biased region" description="Gly residues" evidence="7">
    <location>
        <begin position="542"/>
        <end position="553"/>
    </location>
</feature>
<feature type="non-terminal residue" evidence="9">
    <location>
        <position position="1"/>
    </location>
</feature>
<dbReference type="PANTHER" id="PTHR10921">
    <property type="entry name" value="NUCLEAR DISTRIBUTION PROTEIN NUDE HOMOLOG 1"/>
    <property type="match status" value="1"/>
</dbReference>
<dbReference type="GO" id="GO:0005871">
    <property type="term" value="C:kinesin complex"/>
    <property type="evidence" value="ECO:0007669"/>
    <property type="project" value="TreeGrafter"/>
</dbReference>
<feature type="compositionally biased region" description="Polar residues" evidence="7">
    <location>
        <begin position="286"/>
        <end position="300"/>
    </location>
</feature>
<comment type="similarity">
    <text evidence="2">Belongs to the nudE family.</text>
</comment>
<proteinExistence type="inferred from homology"/>
<evidence type="ECO:0000313" key="9">
    <source>
        <dbReference type="EMBL" id="RMX83445.1"/>
    </source>
</evidence>
<dbReference type="Gene3D" id="6.10.250.1080">
    <property type="match status" value="1"/>
</dbReference>
<comment type="subcellular location">
    <subcellularLocation>
        <location evidence="1">Cytoplasm</location>
        <location evidence="1">Cytoskeleton</location>
    </subcellularLocation>
</comment>
<dbReference type="OrthoDB" id="5877028at2759"/>
<keyword evidence="6" id="KW-0206">Cytoskeleton</keyword>
<evidence type="ECO:0000256" key="3">
    <source>
        <dbReference type="ARBA" id="ARBA00022490"/>
    </source>
</evidence>
<evidence type="ECO:0000256" key="7">
    <source>
        <dbReference type="SAM" id="MobiDB-lite"/>
    </source>
</evidence>
<feature type="compositionally biased region" description="Gly residues" evidence="7">
    <location>
        <begin position="668"/>
        <end position="682"/>
    </location>
</feature>
<feature type="compositionally biased region" description="Gly residues" evidence="7">
    <location>
        <begin position="606"/>
        <end position="620"/>
    </location>
</feature>
<dbReference type="GO" id="GO:0000776">
    <property type="term" value="C:kinetochore"/>
    <property type="evidence" value="ECO:0007669"/>
    <property type="project" value="TreeGrafter"/>
</dbReference>
<evidence type="ECO:0000256" key="2">
    <source>
        <dbReference type="ARBA" id="ARBA00007429"/>
    </source>
</evidence>
<evidence type="ECO:0000259" key="8">
    <source>
        <dbReference type="Pfam" id="PF04880"/>
    </source>
</evidence>
<dbReference type="InterPro" id="IPR033494">
    <property type="entry name" value="NUDE"/>
</dbReference>
<name>A0A3M6WXX6_HORWE</name>
<keyword evidence="4" id="KW-0493">Microtubule</keyword>
<dbReference type="GO" id="GO:0007059">
    <property type="term" value="P:chromosome segregation"/>
    <property type="evidence" value="ECO:0007669"/>
    <property type="project" value="TreeGrafter"/>
</dbReference>
<reference evidence="9 10" key="1">
    <citation type="journal article" date="2018" name="BMC Genomics">
        <title>Genomic evidence for intraspecific hybridization in a clonal and extremely halotolerant yeast.</title>
        <authorList>
            <person name="Gostincar C."/>
            <person name="Stajich J.E."/>
            <person name="Zupancic J."/>
            <person name="Zalar P."/>
            <person name="Gunde-Cimerman N."/>
        </authorList>
    </citation>
    <scope>NUCLEOTIDE SEQUENCE [LARGE SCALE GENOMIC DNA]</scope>
    <source>
        <strain evidence="9 10">EXF-6656</strain>
    </source>
</reference>
<feature type="compositionally biased region" description="Low complexity" evidence="7">
    <location>
        <begin position="395"/>
        <end position="459"/>
    </location>
</feature>
<dbReference type="GO" id="GO:0000132">
    <property type="term" value="P:establishment of mitotic spindle orientation"/>
    <property type="evidence" value="ECO:0007669"/>
    <property type="project" value="TreeGrafter"/>
</dbReference>
<keyword evidence="5" id="KW-0175">Coiled coil</keyword>
<evidence type="ECO:0000313" key="10">
    <source>
        <dbReference type="Proteomes" id="UP000281245"/>
    </source>
</evidence>
<dbReference type="GO" id="GO:0051642">
    <property type="term" value="P:centrosome localization"/>
    <property type="evidence" value="ECO:0007669"/>
    <property type="project" value="TreeGrafter"/>
</dbReference>
<comment type="caution">
    <text evidence="9">The sequence shown here is derived from an EMBL/GenBank/DDBJ whole genome shotgun (WGS) entry which is preliminary data.</text>
</comment>
<keyword evidence="3" id="KW-0963">Cytoplasm</keyword>
<evidence type="ECO:0000256" key="4">
    <source>
        <dbReference type="ARBA" id="ARBA00022701"/>
    </source>
</evidence>
<feature type="compositionally biased region" description="Low complexity" evidence="7">
    <location>
        <begin position="770"/>
        <end position="782"/>
    </location>
</feature>
<dbReference type="GO" id="GO:0007020">
    <property type="term" value="P:microtubule nucleation"/>
    <property type="evidence" value="ECO:0007669"/>
    <property type="project" value="TreeGrafter"/>
</dbReference>
<dbReference type="Proteomes" id="UP000281245">
    <property type="component" value="Unassembled WGS sequence"/>
</dbReference>
<feature type="compositionally biased region" description="Low complexity" evidence="7">
    <location>
        <begin position="727"/>
        <end position="750"/>
    </location>
</feature>
<dbReference type="GO" id="GO:0047496">
    <property type="term" value="P:vesicle transport along microtubule"/>
    <property type="evidence" value="ECO:0007669"/>
    <property type="project" value="TreeGrafter"/>
</dbReference>
<feature type="region of interest" description="Disordered" evidence="7">
    <location>
        <begin position="243"/>
        <end position="832"/>
    </location>
</feature>
<dbReference type="AlphaFoldDB" id="A0A3M6WXX6"/>
<dbReference type="PANTHER" id="PTHR10921:SF1">
    <property type="entry name" value="NUCLEAR DISTRIBUTION PROTEIN NUDE HOMOLOG"/>
    <property type="match status" value="1"/>
</dbReference>
<accession>A0A3M6WXX6</accession>